<sequence length="142" mass="15256">MTHPCLSCGACCATFRVAFHWSEADPALGGPVPVALTEPLDPHRLVMRGTRSLPSRCTALDAEIGVRAGCTIYPSRPSVCREVEASWEHGRPSPQCDRARTAHGLAPLQPGDWAWREAANEGWPDDGDHDRDPPTPAAPLAA</sequence>
<accession>A0A4Z1R0Y5</accession>
<reference evidence="2 3" key="1">
    <citation type="submission" date="2019-01" db="EMBL/GenBank/DDBJ databases">
        <authorList>
            <person name="Zhang S."/>
        </authorList>
    </citation>
    <scope>NUCLEOTIDE SEQUENCE [LARGE SCALE GENOMIC DNA]</scope>
    <source>
        <strain evidence="2 3">1626</strain>
    </source>
</reference>
<name>A0A4Z1R0Y5_9GAMM</name>
<evidence type="ECO:0000256" key="1">
    <source>
        <dbReference type="SAM" id="MobiDB-lite"/>
    </source>
</evidence>
<organism evidence="2 3">
    <name type="scientific">Luteimonas yindakuii</name>
    <dbReference type="NCBI Taxonomy" id="2565782"/>
    <lineage>
        <taxon>Bacteria</taxon>
        <taxon>Pseudomonadati</taxon>
        <taxon>Pseudomonadota</taxon>
        <taxon>Gammaproteobacteria</taxon>
        <taxon>Lysobacterales</taxon>
        <taxon>Lysobacteraceae</taxon>
        <taxon>Luteimonas</taxon>
    </lineage>
</organism>
<evidence type="ECO:0000313" key="2">
    <source>
        <dbReference type="EMBL" id="TKS53152.1"/>
    </source>
</evidence>
<evidence type="ECO:0000313" key="3">
    <source>
        <dbReference type="Proteomes" id="UP000298681"/>
    </source>
</evidence>
<feature type="region of interest" description="Disordered" evidence="1">
    <location>
        <begin position="116"/>
        <end position="142"/>
    </location>
</feature>
<dbReference type="Pfam" id="PF03692">
    <property type="entry name" value="CxxCxxCC"/>
    <property type="match status" value="1"/>
</dbReference>
<keyword evidence="3" id="KW-1185">Reference proteome</keyword>
<dbReference type="EMBL" id="SPUH01000002">
    <property type="protein sequence ID" value="TKS53152.1"/>
    <property type="molecule type" value="Genomic_DNA"/>
</dbReference>
<dbReference type="InterPro" id="IPR005358">
    <property type="entry name" value="Puta_zinc/iron-chelating_dom"/>
</dbReference>
<protein>
    <submittedName>
        <fullName evidence="2">YkgJ family cysteine cluster protein</fullName>
    </submittedName>
</protein>
<proteinExistence type="predicted"/>
<dbReference type="AlphaFoldDB" id="A0A4Z1R0Y5"/>
<dbReference type="Proteomes" id="UP000298681">
    <property type="component" value="Unassembled WGS sequence"/>
</dbReference>
<comment type="caution">
    <text evidence="2">The sequence shown here is derived from an EMBL/GenBank/DDBJ whole genome shotgun (WGS) entry which is preliminary data.</text>
</comment>
<gene>
    <name evidence="2" type="ORF">E4582_13290</name>
</gene>
<dbReference type="RefSeq" id="WP_134675271.1">
    <property type="nucleotide sequence ID" value="NZ_SPUH01000002.1"/>
</dbReference>